<dbReference type="AlphaFoldDB" id="E1QUV9"/>
<protein>
    <submittedName>
        <fullName evidence="2">Uncharacterized protein</fullName>
    </submittedName>
</protein>
<dbReference type="KEGG" id="vdi:Vdis_0565"/>
<dbReference type="RefSeq" id="WP_013335687.1">
    <property type="nucleotide sequence ID" value="NC_014537.1"/>
</dbReference>
<organism evidence="2 3">
    <name type="scientific">Vulcanisaeta distributa (strain DSM 14429 / JCM 11212 / NBRC 100878 / IC-017)</name>
    <dbReference type="NCBI Taxonomy" id="572478"/>
    <lineage>
        <taxon>Archaea</taxon>
        <taxon>Thermoproteota</taxon>
        <taxon>Thermoprotei</taxon>
        <taxon>Thermoproteales</taxon>
        <taxon>Thermoproteaceae</taxon>
        <taxon>Vulcanisaeta</taxon>
    </lineage>
</organism>
<sequence length="350" mass="38514">MGLSNWWYYTGSATKAITITGIIAIALLATVIASPHVKPLQPIAKSLGLIQTQVQTVYVPVNHTVVKYVNQTVVKYVNQTVPVYVNRTVYVYVGNASLAPIVAMAGKCAGDLVILPNNTAWFVFAWLIPKEYLVGNPVLYRALVANGIPPIYYNSTNHYAQLYGLLDTAFFGLSPKPMSLYTYNACYLDNVTFNGYYIAICGDTTGGGPFAVSAGEFPPAGIINVSGIYYQRITLLQFSDQPAFVGSQLILSNRTYSNATLVIPSVNTTYTGVMFIYGGVTVGRNLGYPLSTLGPACNITVIYAPNPQAALYITLPQEYINYWRESVNTIWGYYNPNDVYMGYWVWNYPS</sequence>
<keyword evidence="1" id="KW-0812">Transmembrane</keyword>
<evidence type="ECO:0000313" key="3">
    <source>
        <dbReference type="Proteomes" id="UP000006681"/>
    </source>
</evidence>
<dbReference type="HOGENOM" id="CLU_791361_0_0_2"/>
<keyword evidence="1" id="KW-1133">Transmembrane helix</keyword>
<dbReference type="EMBL" id="CP002100">
    <property type="protein sequence ID" value="ADN49962.1"/>
    <property type="molecule type" value="Genomic_DNA"/>
</dbReference>
<name>E1QUV9_VULDI</name>
<evidence type="ECO:0000256" key="1">
    <source>
        <dbReference type="SAM" id="Phobius"/>
    </source>
</evidence>
<gene>
    <name evidence="2" type="ordered locus">Vdis_0565</name>
</gene>
<feature type="transmembrane region" description="Helical" evidence="1">
    <location>
        <begin position="6"/>
        <end position="33"/>
    </location>
</feature>
<dbReference type="GeneID" id="9751485"/>
<proteinExistence type="predicted"/>
<accession>E1QUV9</accession>
<dbReference type="Proteomes" id="UP000006681">
    <property type="component" value="Chromosome"/>
</dbReference>
<reference evidence="2 3" key="1">
    <citation type="journal article" date="2010" name="Stand. Genomic Sci.">
        <title>Complete genome sequence of Vulcanisaeta distributa type strain (IC-017).</title>
        <authorList>
            <person name="Mavromatis K."/>
            <person name="Sikorski J."/>
            <person name="Pabst E."/>
            <person name="Teshima H."/>
            <person name="Lapidus A."/>
            <person name="Lucas S."/>
            <person name="Nolan M."/>
            <person name="Glavina Del Rio T."/>
            <person name="Cheng J.F."/>
            <person name="Bruce D."/>
            <person name="Goodwin L."/>
            <person name="Pitluck S."/>
            <person name="Liolios K."/>
            <person name="Ivanova N."/>
            <person name="Mikhailova N."/>
            <person name="Pati A."/>
            <person name="Chen A."/>
            <person name="Palaniappan K."/>
            <person name="Land M."/>
            <person name="Hauser L."/>
            <person name="Chang Y.J."/>
            <person name="Jeffries C.D."/>
            <person name="Rohde M."/>
            <person name="Spring S."/>
            <person name="Goker M."/>
            <person name="Wirth R."/>
            <person name="Woyke T."/>
            <person name="Bristow J."/>
            <person name="Eisen J.A."/>
            <person name="Markowitz V."/>
            <person name="Hugenholtz P."/>
            <person name="Klenk H.P."/>
            <person name="Kyrpides N.C."/>
        </authorList>
    </citation>
    <scope>NUCLEOTIDE SEQUENCE [LARGE SCALE GENOMIC DNA]</scope>
    <source>
        <strain evidence="3">DSM 14429 / JCM 11212 / NBRC 100878 / IC-017</strain>
    </source>
</reference>
<dbReference type="OrthoDB" id="383994at2157"/>
<evidence type="ECO:0000313" key="2">
    <source>
        <dbReference type="EMBL" id="ADN49962.1"/>
    </source>
</evidence>
<keyword evidence="3" id="KW-1185">Reference proteome</keyword>
<reference evidence="3" key="2">
    <citation type="journal article" date="2010" name="Stand. Genomic Sci.">
        <title>Complete genome sequence of Vulcanisaeta distributa type strain (IC-017T).</title>
        <authorList>
            <person name="Mavromatis K."/>
            <person name="Sikorski J."/>
            <person name="Pabst E."/>
            <person name="Teshima H."/>
            <person name="Lapidus A."/>
            <person name="Lucas S."/>
            <person name="Nolan M."/>
            <person name="Glavina Del Rio T."/>
            <person name="Cheng J."/>
            <person name="Bruce D."/>
            <person name="Goodwin L."/>
            <person name="Pitluck S."/>
            <person name="Liolios K."/>
            <person name="Ivanova N."/>
            <person name="Mikhailova N."/>
            <person name="Pati A."/>
            <person name="Chen A."/>
            <person name="Palaniappan K."/>
            <person name="Land M."/>
            <person name="Hauser L."/>
            <person name="Chang Y."/>
            <person name="Jeffries C."/>
            <person name="Rohde M."/>
            <person name="Spring S."/>
            <person name="Goker M."/>
            <person name="Wirth R."/>
            <person name="Woyke T."/>
            <person name="Bristow J."/>
            <person name="Eisen J."/>
            <person name="Markowitz V."/>
            <person name="Hugenholtz P."/>
            <person name="Klenk H."/>
            <person name="Kyrpides N."/>
        </authorList>
    </citation>
    <scope>NUCLEOTIDE SEQUENCE [LARGE SCALE GENOMIC DNA]</scope>
    <source>
        <strain evidence="3">DSM 14429 / JCM 11212 / NBRC 100878 / IC-017</strain>
    </source>
</reference>
<keyword evidence="1" id="KW-0472">Membrane</keyword>